<dbReference type="Proteomes" id="UP000758168">
    <property type="component" value="Unassembled WGS sequence"/>
</dbReference>
<name>A0ABS4Z880_9ACTN</name>
<feature type="region of interest" description="Disordered" evidence="1">
    <location>
        <begin position="314"/>
        <end position="335"/>
    </location>
</feature>
<dbReference type="RefSeq" id="WP_210054165.1">
    <property type="nucleotide sequence ID" value="NZ_BAAAMH010000012.1"/>
</dbReference>
<feature type="domain" description="DUF559" evidence="2">
    <location>
        <begin position="248"/>
        <end position="303"/>
    </location>
</feature>
<evidence type="ECO:0000313" key="4">
    <source>
        <dbReference type="Proteomes" id="UP000758168"/>
    </source>
</evidence>
<protein>
    <recommendedName>
        <fullName evidence="2">DUF559 domain-containing protein</fullName>
    </recommendedName>
</protein>
<dbReference type="Pfam" id="PF04480">
    <property type="entry name" value="DUF559"/>
    <property type="match status" value="1"/>
</dbReference>
<evidence type="ECO:0000259" key="2">
    <source>
        <dbReference type="Pfam" id="PF04480"/>
    </source>
</evidence>
<reference evidence="3 4" key="1">
    <citation type="submission" date="2021-03" db="EMBL/GenBank/DDBJ databases">
        <title>Sequencing the genomes of 1000 actinobacteria strains.</title>
        <authorList>
            <person name="Klenk H.-P."/>
        </authorList>
    </citation>
    <scope>NUCLEOTIDE SEQUENCE [LARGE SCALE GENOMIC DNA]</scope>
    <source>
        <strain evidence="3 4">DSM 12936</strain>
    </source>
</reference>
<comment type="caution">
    <text evidence="3">The sequence shown here is derived from an EMBL/GenBank/DDBJ whole genome shotgun (WGS) entry which is preliminary data.</text>
</comment>
<dbReference type="InterPro" id="IPR007569">
    <property type="entry name" value="DUF559"/>
</dbReference>
<evidence type="ECO:0000313" key="3">
    <source>
        <dbReference type="EMBL" id="MBP2416443.1"/>
    </source>
</evidence>
<gene>
    <name evidence="3" type="ORF">JOF54_001365</name>
</gene>
<proteinExistence type="predicted"/>
<dbReference type="EMBL" id="JAGIOB010000001">
    <property type="protein sequence ID" value="MBP2416443.1"/>
    <property type="molecule type" value="Genomic_DNA"/>
</dbReference>
<accession>A0ABS4Z880</accession>
<evidence type="ECO:0000256" key="1">
    <source>
        <dbReference type="SAM" id="MobiDB-lite"/>
    </source>
</evidence>
<organism evidence="3 4">
    <name type="scientific">Microlunatus capsulatus</name>
    <dbReference type="NCBI Taxonomy" id="99117"/>
    <lineage>
        <taxon>Bacteria</taxon>
        <taxon>Bacillati</taxon>
        <taxon>Actinomycetota</taxon>
        <taxon>Actinomycetes</taxon>
        <taxon>Propionibacteriales</taxon>
        <taxon>Propionibacteriaceae</taxon>
        <taxon>Microlunatus</taxon>
    </lineage>
</organism>
<sequence>MRRPPELPVGLPPLARRQQRVVTRHQLVALGLNHFEIRAQLQARRWTAWGAHVVLLHNGDPTPRQRMWAAVLDAGEPAALASHTALELWGFRSFAAESSAVHLVVPRGAKVHRWPGLVVHESRRLQPDEHVLRQGLPCTPAARSTLDAAAWQPWPRFACALLAAVVQQRVCTVDDVDEALRRIGRIRHKAHLRDALRDIAGGAEAVSELDLGRLCRRFGLVPPARQVRRRGADGSLRYLDAEWEVSGRRVVLEVDGAHHRDVGHWQADMRRDRELVVTGARVLRATASEVRFEPEVVARDLLRAGVPRSCQKPVDPGVNSLLTSRQEGGRRGQAG</sequence>
<keyword evidence="4" id="KW-1185">Reference proteome</keyword>